<dbReference type="Pfam" id="PF01225">
    <property type="entry name" value="Mur_ligase"/>
    <property type="match status" value="1"/>
</dbReference>
<dbReference type="SUPFAM" id="SSF53244">
    <property type="entry name" value="MurD-like peptide ligases, peptide-binding domain"/>
    <property type="match status" value="1"/>
</dbReference>
<evidence type="ECO:0000256" key="3">
    <source>
        <dbReference type="ARBA" id="ARBA00012211"/>
    </source>
</evidence>
<name>A0A381QAJ9_9ZZZZ</name>
<evidence type="ECO:0000256" key="2">
    <source>
        <dbReference type="ARBA" id="ARBA00004752"/>
    </source>
</evidence>
<evidence type="ECO:0000259" key="11">
    <source>
        <dbReference type="Pfam" id="PF08245"/>
    </source>
</evidence>
<evidence type="ECO:0000256" key="4">
    <source>
        <dbReference type="ARBA" id="ARBA00022490"/>
    </source>
</evidence>
<dbReference type="EMBL" id="UINC01001261">
    <property type="protein sequence ID" value="SUZ75884.1"/>
    <property type="molecule type" value="Genomic_DNA"/>
</dbReference>
<gene>
    <name evidence="12" type="ORF">METZ01_LOCUS28738</name>
</gene>
<dbReference type="Gene3D" id="3.40.1190.10">
    <property type="entry name" value="Mur-like, catalytic domain"/>
    <property type="match status" value="1"/>
</dbReference>
<dbReference type="AlphaFoldDB" id="A0A381QAJ9"/>
<dbReference type="InterPro" id="IPR000713">
    <property type="entry name" value="Mur_ligase_N"/>
</dbReference>
<accession>A0A381QAJ9</accession>
<dbReference type="InterPro" id="IPR013221">
    <property type="entry name" value="Mur_ligase_cen"/>
</dbReference>
<dbReference type="GO" id="GO:0005737">
    <property type="term" value="C:cytoplasm"/>
    <property type="evidence" value="ECO:0007669"/>
    <property type="project" value="UniProtKB-SubCell"/>
</dbReference>
<dbReference type="InterPro" id="IPR050061">
    <property type="entry name" value="MurCDEF_pg_biosynth"/>
</dbReference>
<feature type="domain" description="Mur ligase N-terminal catalytic" evidence="9">
    <location>
        <begin position="1"/>
        <end position="88"/>
    </location>
</feature>
<dbReference type="GO" id="GO:0005524">
    <property type="term" value="F:ATP binding"/>
    <property type="evidence" value="ECO:0007669"/>
    <property type="project" value="UniProtKB-KW"/>
</dbReference>
<dbReference type="Pfam" id="PF08245">
    <property type="entry name" value="Mur_ligase_M"/>
    <property type="match status" value="1"/>
</dbReference>
<dbReference type="GO" id="GO:0008763">
    <property type="term" value="F:UDP-N-acetylmuramate-L-alanine ligase activity"/>
    <property type="evidence" value="ECO:0007669"/>
    <property type="project" value="UniProtKB-EC"/>
</dbReference>
<dbReference type="NCBIfam" id="TIGR01082">
    <property type="entry name" value="murC"/>
    <property type="match status" value="1"/>
</dbReference>
<dbReference type="SUPFAM" id="SSF53623">
    <property type="entry name" value="MurD-like peptide ligases, catalytic domain"/>
    <property type="match status" value="1"/>
</dbReference>
<dbReference type="UniPathway" id="UPA00219"/>
<dbReference type="InterPro" id="IPR036565">
    <property type="entry name" value="Mur-like_cat_sf"/>
</dbReference>
<proteinExistence type="inferred from homology"/>
<keyword evidence="6" id="KW-0547">Nucleotide-binding</keyword>
<evidence type="ECO:0000256" key="6">
    <source>
        <dbReference type="ARBA" id="ARBA00022741"/>
    </source>
</evidence>
<evidence type="ECO:0000256" key="5">
    <source>
        <dbReference type="ARBA" id="ARBA00022598"/>
    </source>
</evidence>
<protein>
    <recommendedName>
        <fullName evidence="3">UDP-N-acetylmuramate--L-alanine ligase</fullName>
        <ecNumber evidence="3">6.3.2.8</ecNumber>
    </recommendedName>
</protein>
<organism evidence="12">
    <name type="scientific">marine metagenome</name>
    <dbReference type="NCBI Taxonomy" id="408172"/>
    <lineage>
        <taxon>unclassified sequences</taxon>
        <taxon>metagenomes</taxon>
        <taxon>ecological metagenomes</taxon>
    </lineage>
</organism>
<keyword evidence="7" id="KW-0067">ATP-binding</keyword>
<dbReference type="SUPFAM" id="SSF51984">
    <property type="entry name" value="MurCD N-terminal domain"/>
    <property type="match status" value="1"/>
</dbReference>
<dbReference type="Pfam" id="PF02875">
    <property type="entry name" value="Mur_ligase_C"/>
    <property type="match status" value="1"/>
</dbReference>
<dbReference type="EC" id="6.3.2.8" evidence="3"/>
<dbReference type="InterPro" id="IPR036615">
    <property type="entry name" value="Mur_ligase_C_dom_sf"/>
</dbReference>
<dbReference type="Gene3D" id="3.40.50.720">
    <property type="entry name" value="NAD(P)-binding Rossmann-like Domain"/>
    <property type="match status" value="1"/>
</dbReference>
<evidence type="ECO:0000259" key="10">
    <source>
        <dbReference type="Pfam" id="PF02875"/>
    </source>
</evidence>
<dbReference type="PANTHER" id="PTHR43445">
    <property type="entry name" value="UDP-N-ACETYLMURAMATE--L-ALANINE LIGASE-RELATED"/>
    <property type="match status" value="1"/>
</dbReference>
<keyword evidence="5" id="KW-0436">Ligase</keyword>
<feature type="domain" description="Mur ligase C-terminal" evidence="10">
    <location>
        <begin position="292"/>
        <end position="423"/>
    </location>
</feature>
<evidence type="ECO:0000259" key="9">
    <source>
        <dbReference type="Pfam" id="PF01225"/>
    </source>
</evidence>
<comment type="subcellular location">
    <subcellularLocation>
        <location evidence="1">Cytoplasm</location>
    </subcellularLocation>
</comment>
<dbReference type="InterPro" id="IPR004101">
    <property type="entry name" value="Mur_ligase_C"/>
</dbReference>
<comment type="pathway">
    <text evidence="2">Cell wall biogenesis; peptidoglycan biosynthesis.</text>
</comment>
<dbReference type="InterPro" id="IPR005758">
    <property type="entry name" value="UDP-N-AcMur_Ala_ligase_MurC"/>
</dbReference>
<evidence type="ECO:0000313" key="12">
    <source>
        <dbReference type="EMBL" id="SUZ75884.1"/>
    </source>
</evidence>
<feature type="domain" description="Mur ligase central" evidence="11">
    <location>
        <begin position="93"/>
        <end position="270"/>
    </location>
</feature>
<dbReference type="HAMAP" id="MF_00046">
    <property type="entry name" value="MurC"/>
    <property type="match status" value="1"/>
</dbReference>
<dbReference type="PANTHER" id="PTHR43445:SF3">
    <property type="entry name" value="UDP-N-ACETYLMURAMATE--L-ALANINE LIGASE"/>
    <property type="match status" value="1"/>
</dbReference>
<evidence type="ECO:0000256" key="8">
    <source>
        <dbReference type="ARBA" id="ARBA00047833"/>
    </source>
</evidence>
<evidence type="ECO:0000256" key="1">
    <source>
        <dbReference type="ARBA" id="ARBA00004496"/>
    </source>
</evidence>
<keyword evidence="4" id="KW-0963">Cytoplasm</keyword>
<reference evidence="12" key="1">
    <citation type="submission" date="2018-05" db="EMBL/GenBank/DDBJ databases">
        <authorList>
            <person name="Lanie J.A."/>
            <person name="Ng W.-L."/>
            <person name="Kazmierczak K.M."/>
            <person name="Andrzejewski T.M."/>
            <person name="Davidsen T.M."/>
            <person name="Wayne K.J."/>
            <person name="Tettelin H."/>
            <person name="Glass J.I."/>
            <person name="Rusch D."/>
            <person name="Podicherti R."/>
            <person name="Tsui H.-C.T."/>
            <person name="Winkler M.E."/>
        </authorList>
    </citation>
    <scope>NUCLEOTIDE SEQUENCE</scope>
</reference>
<dbReference type="Gene3D" id="3.90.190.20">
    <property type="entry name" value="Mur ligase, C-terminal domain"/>
    <property type="match status" value="1"/>
</dbReference>
<evidence type="ECO:0000256" key="7">
    <source>
        <dbReference type="ARBA" id="ARBA00022840"/>
    </source>
</evidence>
<sequence>MNAIAVVLISMGYRVSGSDLRDSAGVNRLRSLGARIEIGHAAANLGDSDTVCRSTAVPDNNVEIVAALKRGSPVFTRAQILAEICTKKRSVAVAGTHGKTTTSSMLALALMASDLHPSFIVGGDLNEIGSGAVWDQEGDLFVVEADESDGTFLEIGANACVVTNVEADHLDYFGSFEALVAAFETFVASTQGPRVICIDDQYAAGIAGVVGECVTYGTSENADYRIVDVETSRYASKFGLQNGGVQLGECVLPIPGIHNVRNASAALSAAVELGADPKEAIAALGRFAGVARRFEFRGEQSGVVYVDDYAHLPSEVSSALDAAKAGGWGRIIAVFQPHRYSRTAELWRDFEHSFVDADHLILTGVYAAGEPARPGVTGDLLLRAVLDAHPYASVTYLPSREQVADYLSSILRAGDLCLTMGAGDLTSVADEVQHRRQSAPT</sequence>
<comment type="catalytic activity">
    <reaction evidence="8">
        <text>UDP-N-acetyl-alpha-D-muramate + L-alanine + ATP = UDP-N-acetyl-alpha-D-muramoyl-L-alanine + ADP + phosphate + H(+)</text>
        <dbReference type="Rhea" id="RHEA:23372"/>
        <dbReference type="ChEBI" id="CHEBI:15378"/>
        <dbReference type="ChEBI" id="CHEBI:30616"/>
        <dbReference type="ChEBI" id="CHEBI:43474"/>
        <dbReference type="ChEBI" id="CHEBI:57972"/>
        <dbReference type="ChEBI" id="CHEBI:70757"/>
        <dbReference type="ChEBI" id="CHEBI:83898"/>
        <dbReference type="ChEBI" id="CHEBI:456216"/>
        <dbReference type="EC" id="6.3.2.8"/>
    </reaction>
</comment>
<dbReference type="GO" id="GO:0009252">
    <property type="term" value="P:peptidoglycan biosynthetic process"/>
    <property type="evidence" value="ECO:0007669"/>
    <property type="project" value="UniProtKB-UniPathway"/>
</dbReference>